<dbReference type="EMBL" id="JANPWB010000010">
    <property type="protein sequence ID" value="KAJ1146051.1"/>
    <property type="molecule type" value="Genomic_DNA"/>
</dbReference>
<reference evidence="2" key="1">
    <citation type="journal article" date="2022" name="bioRxiv">
        <title>Sequencing and chromosome-scale assembly of the giantPleurodeles waltlgenome.</title>
        <authorList>
            <person name="Brown T."/>
            <person name="Elewa A."/>
            <person name="Iarovenko S."/>
            <person name="Subramanian E."/>
            <person name="Araus A.J."/>
            <person name="Petzold A."/>
            <person name="Susuki M."/>
            <person name="Suzuki K.-i.T."/>
            <person name="Hayashi T."/>
            <person name="Toyoda A."/>
            <person name="Oliveira C."/>
            <person name="Osipova E."/>
            <person name="Leigh N.D."/>
            <person name="Simon A."/>
            <person name="Yun M.H."/>
        </authorList>
    </citation>
    <scope>NUCLEOTIDE SEQUENCE</scope>
    <source>
        <strain evidence="2">20211129_DDA</strain>
        <tissue evidence="2">Liver</tissue>
    </source>
</reference>
<proteinExistence type="predicted"/>
<accession>A0AAV7R426</accession>
<evidence type="ECO:0000313" key="3">
    <source>
        <dbReference type="Proteomes" id="UP001066276"/>
    </source>
</evidence>
<feature type="region of interest" description="Disordered" evidence="1">
    <location>
        <begin position="1"/>
        <end position="61"/>
    </location>
</feature>
<protein>
    <submittedName>
        <fullName evidence="2">Uncharacterized protein</fullName>
    </submittedName>
</protein>
<dbReference type="AlphaFoldDB" id="A0AAV7R426"/>
<evidence type="ECO:0000313" key="2">
    <source>
        <dbReference type="EMBL" id="KAJ1146051.1"/>
    </source>
</evidence>
<name>A0AAV7R426_PLEWA</name>
<dbReference type="Proteomes" id="UP001066276">
    <property type="component" value="Chromosome 6"/>
</dbReference>
<evidence type="ECO:0000256" key="1">
    <source>
        <dbReference type="SAM" id="MobiDB-lite"/>
    </source>
</evidence>
<comment type="caution">
    <text evidence="2">The sequence shown here is derived from an EMBL/GenBank/DDBJ whole genome shotgun (WGS) entry which is preliminary data.</text>
</comment>
<sequence length="117" mass="11822">MLGWNPSPVTSRTDPPPGPGGGPRWHAQGDSPICCLSVSQARSAAGEEGRRSAEQSGPPCVLRGGGALCQPGCQPLLFPLPPGLPAAALRLPGSRSSISDVVHPIGAVLGQKSGHFS</sequence>
<keyword evidence="3" id="KW-1185">Reference proteome</keyword>
<organism evidence="2 3">
    <name type="scientific">Pleurodeles waltl</name>
    <name type="common">Iberian ribbed newt</name>
    <dbReference type="NCBI Taxonomy" id="8319"/>
    <lineage>
        <taxon>Eukaryota</taxon>
        <taxon>Metazoa</taxon>
        <taxon>Chordata</taxon>
        <taxon>Craniata</taxon>
        <taxon>Vertebrata</taxon>
        <taxon>Euteleostomi</taxon>
        <taxon>Amphibia</taxon>
        <taxon>Batrachia</taxon>
        <taxon>Caudata</taxon>
        <taxon>Salamandroidea</taxon>
        <taxon>Salamandridae</taxon>
        <taxon>Pleurodelinae</taxon>
        <taxon>Pleurodeles</taxon>
    </lineage>
</organism>
<gene>
    <name evidence="2" type="ORF">NDU88_012333</name>
</gene>